<evidence type="ECO:0000259" key="2">
    <source>
        <dbReference type="PROSITE" id="PS50110"/>
    </source>
</evidence>
<comment type="caution">
    <text evidence="3">The sequence shown here is derived from an EMBL/GenBank/DDBJ whole genome shotgun (WGS) entry which is preliminary data.</text>
</comment>
<organism evidence="3 4">
    <name type="scientific">Pedobacter psychrophilus</name>
    <dbReference type="NCBI Taxonomy" id="1826909"/>
    <lineage>
        <taxon>Bacteria</taxon>
        <taxon>Pseudomonadati</taxon>
        <taxon>Bacteroidota</taxon>
        <taxon>Sphingobacteriia</taxon>
        <taxon>Sphingobacteriales</taxon>
        <taxon>Sphingobacteriaceae</taxon>
        <taxon>Pedobacter</taxon>
    </lineage>
</organism>
<dbReference type="GO" id="GO:0000160">
    <property type="term" value="P:phosphorelay signal transduction system"/>
    <property type="evidence" value="ECO:0007669"/>
    <property type="project" value="InterPro"/>
</dbReference>
<dbReference type="PROSITE" id="PS50110">
    <property type="entry name" value="RESPONSE_REGULATORY"/>
    <property type="match status" value="1"/>
</dbReference>
<accession>A0A179DHN4</accession>
<gene>
    <name evidence="3" type="ORF">A5893_05500</name>
</gene>
<dbReference type="EMBL" id="LWHJ01000022">
    <property type="protein sequence ID" value="OAQ40404.1"/>
    <property type="molecule type" value="Genomic_DNA"/>
</dbReference>
<dbReference type="InterPro" id="IPR001789">
    <property type="entry name" value="Sig_transdc_resp-reg_receiver"/>
</dbReference>
<evidence type="ECO:0000313" key="3">
    <source>
        <dbReference type="EMBL" id="OAQ40404.1"/>
    </source>
</evidence>
<feature type="modified residue" description="4-aspartylphosphate" evidence="1">
    <location>
        <position position="64"/>
    </location>
</feature>
<feature type="domain" description="Response regulatory" evidence="2">
    <location>
        <begin position="7"/>
        <end position="131"/>
    </location>
</feature>
<evidence type="ECO:0000256" key="1">
    <source>
        <dbReference type="PROSITE-ProRule" id="PRU00169"/>
    </source>
</evidence>
<sequence length="131" mass="15297">MIKKVQRAFIIDDDEVYIYAIKRLIKIQNLCEDLFVFTDGQQAVDYLLEHKSDGTPMPDLILIDVNMPVLDGWGFIEEFQKMDVNLTKDTKLFMVSSSIDPRDVKKAKEIPMIIKYIFKPITFDELKEVFS</sequence>
<reference evidence="3 4" key="2">
    <citation type="submission" date="2016-06" db="EMBL/GenBank/DDBJ databases">
        <title>Pedobacter psychrophilus sp. nov., isolated from Antarctic fragmentary rock.</title>
        <authorList>
            <person name="Svec P."/>
        </authorList>
    </citation>
    <scope>NUCLEOTIDE SEQUENCE [LARGE SCALE GENOMIC DNA]</scope>
    <source>
        <strain evidence="3 4">CCM 8644</strain>
    </source>
</reference>
<dbReference type="SMART" id="SM00448">
    <property type="entry name" value="REC"/>
    <property type="match status" value="1"/>
</dbReference>
<dbReference type="InterPro" id="IPR052893">
    <property type="entry name" value="TCS_response_regulator"/>
</dbReference>
<dbReference type="Proteomes" id="UP000078459">
    <property type="component" value="Unassembled WGS sequence"/>
</dbReference>
<keyword evidence="1" id="KW-0597">Phosphoprotein</keyword>
<dbReference type="Pfam" id="PF00072">
    <property type="entry name" value="Response_reg"/>
    <property type="match status" value="1"/>
</dbReference>
<dbReference type="PANTHER" id="PTHR44520">
    <property type="entry name" value="RESPONSE REGULATOR RCP1-RELATED"/>
    <property type="match status" value="1"/>
</dbReference>
<dbReference type="InterPro" id="IPR011006">
    <property type="entry name" value="CheY-like_superfamily"/>
</dbReference>
<dbReference type="STRING" id="1826909.A5893_05500"/>
<dbReference type="AlphaFoldDB" id="A0A179DHN4"/>
<dbReference type="SUPFAM" id="SSF52172">
    <property type="entry name" value="CheY-like"/>
    <property type="match status" value="1"/>
</dbReference>
<dbReference type="RefSeq" id="WP_068821642.1">
    <property type="nucleotide sequence ID" value="NZ_LWHJ01000022.1"/>
</dbReference>
<protein>
    <submittedName>
        <fullName evidence="3">Transcriptional regulator</fullName>
    </submittedName>
</protein>
<reference evidence="3 4" key="1">
    <citation type="submission" date="2016-04" db="EMBL/GenBank/DDBJ databases">
        <authorList>
            <person name="Evans L.H."/>
            <person name="Alamgir A."/>
            <person name="Owens N."/>
            <person name="Weber N.D."/>
            <person name="Virtaneva K."/>
            <person name="Barbian K."/>
            <person name="Babar A."/>
            <person name="Rosenke K."/>
        </authorList>
    </citation>
    <scope>NUCLEOTIDE SEQUENCE [LARGE SCALE GENOMIC DNA]</scope>
    <source>
        <strain evidence="3 4">CCM 8644</strain>
    </source>
</reference>
<name>A0A179DHN4_9SPHI</name>
<dbReference type="Gene3D" id="3.40.50.2300">
    <property type="match status" value="1"/>
</dbReference>
<dbReference type="PANTHER" id="PTHR44520:SF2">
    <property type="entry name" value="RESPONSE REGULATOR RCP1"/>
    <property type="match status" value="1"/>
</dbReference>
<evidence type="ECO:0000313" key="4">
    <source>
        <dbReference type="Proteomes" id="UP000078459"/>
    </source>
</evidence>
<dbReference type="OrthoDB" id="1121174at2"/>
<proteinExistence type="predicted"/>
<keyword evidence="4" id="KW-1185">Reference proteome</keyword>